<proteinExistence type="predicted"/>
<name>A0A437SAX4_BACTU</name>
<reference evidence="1 2" key="1">
    <citation type="submission" date="2018-01" db="EMBL/GenBank/DDBJ databases">
        <title>Complete genome sequence of G25-42.</title>
        <authorList>
            <person name="Zheng Z."/>
            <person name="Sun M."/>
        </authorList>
    </citation>
    <scope>NUCLEOTIDE SEQUENCE [LARGE SCALE GENOMIC DNA]</scope>
    <source>
        <strain evidence="1 2">G25-42</strain>
    </source>
</reference>
<evidence type="ECO:0000313" key="1">
    <source>
        <dbReference type="EMBL" id="RVU60178.1"/>
    </source>
</evidence>
<comment type="caution">
    <text evidence="1">The sequence shown here is derived from an EMBL/GenBank/DDBJ whole genome shotgun (WGS) entry which is preliminary data.</text>
</comment>
<dbReference type="AlphaFoldDB" id="A0A437SAX4"/>
<accession>A0A437SAX4</accession>
<protein>
    <submittedName>
        <fullName evidence="1">Uncharacterized protein</fullName>
    </submittedName>
</protein>
<dbReference type="EMBL" id="LDER01000403">
    <property type="protein sequence ID" value="RVU60178.1"/>
    <property type="molecule type" value="Genomic_DNA"/>
</dbReference>
<evidence type="ECO:0000313" key="2">
    <source>
        <dbReference type="Proteomes" id="UP000286687"/>
    </source>
</evidence>
<dbReference type="Proteomes" id="UP000286687">
    <property type="component" value="Unassembled WGS sequence"/>
</dbReference>
<gene>
    <name evidence="1" type="ORF">BM74_32935</name>
</gene>
<sequence length="167" mass="19587">MSSLDSLLTQAPTQAMLEAALFYIEQNSLICLKIVSQAPYDSCESKEVSFLLYESCWIFQALIQNLTFYHPDRIRQIAQTNHLTLPSRTLHRIKKVQHLLQKLRKRLRAFHFLDSNQTCSMLLQRLLQHEMFHTTVAKSFHNRKVSPPWLNSILSTRRTDGDHYSTR</sequence>
<organism evidence="1 2">
    <name type="scientific">Bacillus thuringiensis</name>
    <dbReference type="NCBI Taxonomy" id="1428"/>
    <lineage>
        <taxon>Bacteria</taxon>
        <taxon>Bacillati</taxon>
        <taxon>Bacillota</taxon>
        <taxon>Bacilli</taxon>
        <taxon>Bacillales</taxon>
        <taxon>Bacillaceae</taxon>
        <taxon>Bacillus</taxon>
        <taxon>Bacillus cereus group</taxon>
    </lineage>
</organism>